<dbReference type="EMBL" id="HBUF01195174">
    <property type="protein sequence ID" value="CAG6659780.1"/>
    <property type="molecule type" value="Transcribed_RNA"/>
</dbReference>
<reference evidence="1" key="1">
    <citation type="submission" date="2021-05" db="EMBL/GenBank/DDBJ databases">
        <authorList>
            <person name="Alioto T."/>
            <person name="Alioto T."/>
            <person name="Gomez Garrido J."/>
        </authorList>
    </citation>
    <scope>NUCLEOTIDE SEQUENCE</scope>
</reference>
<evidence type="ECO:0000313" key="1">
    <source>
        <dbReference type="EMBL" id="CAG6659773.1"/>
    </source>
</evidence>
<proteinExistence type="predicted"/>
<dbReference type="EMBL" id="HBUF01195170">
    <property type="protein sequence ID" value="CAG6659773.1"/>
    <property type="molecule type" value="Transcribed_RNA"/>
</dbReference>
<name>A0A8D8WGU6_9HEMI</name>
<sequence length="107" mass="13001">MRYFMHLTSVFNTRVRTHRRFFCAGQARMRLETQVELKNAQVQTLDICSSRRSHEGIISNGRFETRMLNFMSMLKRPPFCQFLVLFQNFWLKEKRPKNDIKKKKKIK</sequence>
<protein>
    <submittedName>
        <fullName evidence="1">Uncharacterized protein</fullName>
    </submittedName>
</protein>
<dbReference type="EMBL" id="HBUF01195173">
    <property type="protein sequence ID" value="CAG6659778.1"/>
    <property type="molecule type" value="Transcribed_RNA"/>
</dbReference>
<dbReference type="AlphaFoldDB" id="A0A8D8WGU6"/>
<organism evidence="1">
    <name type="scientific">Cacopsylla melanoneura</name>
    <dbReference type="NCBI Taxonomy" id="428564"/>
    <lineage>
        <taxon>Eukaryota</taxon>
        <taxon>Metazoa</taxon>
        <taxon>Ecdysozoa</taxon>
        <taxon>Arthropoda</taxon>
        <taxon>Hexapoda</taxon>
        <taxon>Insecta</taxon>
        <taxon>Pterygota</taxon>
        <taxon>Neoptera</taxon>
        <taxon>Paraneoptera</taxon>
        <taxon>Hemiptera</taxon>
        <taxon>Sternorrhyncha</taxon>
        <taxon>Psylloidea</taxon>
        <taxon>Psyllidae</taxon>
        <taxon>Psyllinae</taxon>
        <taxon>Cacopsylla</taxon>
    </lineage>
</organism>
<accession>A0A8D8WGU6</accession>